<evidence type="ECO:0000256" key="2">
    <source>
        <dbReference type="ARBA" id="ARBA00022884"/>
    </source>
</evidence>
<protein>
    <submittedName>
        <fullName evidence="3">RNA-binding protein</fullName>
    </submittedName>
</protein>
<evidence type="ECO:0000313" key="3">
    <source>
        <dbReference type="EMBL" id="BDY13360.1"/>
    </source>
</evidence>
<dbReference type="InterPro" id="IPR009019">
    <property type="entry name" value="KH_sf_prok-type"/>
</dbReference>
<organism evidence="3 4">
    <name type="scientific">Hydrogenimonas cancrithermarum</name>
    <dbReference type="NCBI Taxonomy" id="2993563"/>
    <lineage>
        <taxon>Bacteria</taxon>
        <taxon>Pseudomonadati</taxon>
        <taxon>Campylobacterota</taxon>
        <taxon>Epsilonproteobacteria</taxon>
        <taxon>Campylobacterales</taxon>
        <taxon>Hydrogenimonadaceae</taxon>
        <taxon>Hydrogenimonas</taxon>
    </lineage>
</organism>
<evidence type="ECO:0000256" key="1">
    <source>
        <dbReference type="ARBA" id="ARBA00022490"/>
    </source>
</evidence>
<accession>A0ABN6WW79</accession>
<evidence type="ECO:0000313" key="4">
    <source>
        <dbReference type="Proteomes" id="UP001321445"/>
    </source>
</evidence>
<keyword evidence="4" id="KW-1185">Reference proteome</keyword>
<dbReference type="Pfam" id="PF13083">
    <property type="entry name" value="KH_KhpA-B"/>
    <property type="match status" value="1"/>
</dbReference>
<dbReference type="PANTHER" id="PTHR34654">
    <property type="entry name" value="UPF0109 PROTEIN SCO5592"/>
    <property type="match status" value="1"/>
</dbReference>
<dbReference type="PANTHER" id="PTHR34654:SF1">
    <property type="entry name" value="RNA-BINDING PROTEIN KHPA"/>
    <property type="match status" value="1"/>
</dbReference>
<dbReference type="InterPro" id="IPR020627">
    <property type="entry name" value="KhpA"/>
</dbReference>
<keyword evidence="2" id="KW-0694">RNA-binding</keyword>
<dbReference type="CDD" id="cd22533">
    <property type="entry name" value="KH-II_YlqC-like"/>
    <property type="match status" value="1"/>
</dbReference>
<dbReference type="SUPFAM" id="SSF54814">
    <property type="entry name" value="Prokaryotic type KH domain (KH-domain type II)"/>
    <property type="match status" value="1"/>
</dbReference>
<gene>
    <name evidence="3" type="ORF">HCR_16720</name>
</gene>
<dbReference type="EMBL" id="AP027370">
    <property type="protein sequence ID" value="BDY13360.1"/>
    <property type="molecule type" value="Genomic_DNA"/>
</dbReference>
<name>A0ABN6WW79_9BACT</name>
<keyword evidence="1" id="KW-0963">Cytoplasm</keyword>
<proteinExistence type="predicted"/>
<dbReference type="RefSeq" id="WP_286336315.1">
    <property type="nucleotide sequence ID" value="NZ_AP027370.1"/>
</dbReference>
<dbReference type="Proteomes" id="UP001321445">
    <property type="component" value="Chromosome"/>
</dbReference>
<reference evidence="3 4" key="1">
    <citation type="submission" date="2023-03" db="EMBL/GenBank/DDBJ databases">
        <title>Description of Hydrogenimonas sp. ISO32.</title>
        <authorList>
            <person name="Mino S."/>
            <person name="Fukazawa S."/>
            <person name="Sawabe T."/>
        </authorList>
    </citation>
    <scope>NUCLEOTIDE SEQUENCE [LARGE SCALE GENOMIC DNA]</scope>
    <source>
        <strain evidence="3 4">ISO32</strain>
    </source>
</reference>
<sequence>MIETFVRDFAKLVVSHPEDVVVERRNLGENFDEIVIYTHKEDAGKLIGKEGRMINALKTVISGCKAKDGVNYRVNVRTTEEREG</sequence>